<evidence type="ECO:0000313" key="2">
    <source>
        <dbReference type="EMBL" id="VFK73649.1"/>
    </source>
</evidence>
<accession>A0A451B5U0</accession>
<dbReference type="EMBL" id="CAADGD010000240">
    <property type="protein sequence ID" value="VFK73649.1"/>
    <property type="molecule type" value="Genomic_DNA"/>
</dbReference>
<dbReference type="AlphaFoldDB" id="A0A451B5U0"/>
<keyword evidence="1" id="KW-0175">Coiled coil</keyword>
<proteinExistence type="predicted"/>
<reference evidence="2" key="1">
    <citation type="submission" date="2019-02" db="EMBL/GenBank/DDBJ databases">
        <authorList>
            <person name="Gruber-Vodicka R. H."/>
            <person name="Seah K. B. B."/>
        </authorList>
    </citation>
    <scope>NUCLEOTIDE SEQUENCE</scope>
    <source>
        <strain evidence="2">BECK_BY19</strain>
    </source>
</reference>
<sequence length="318" mass="36994">MQIANPIYDVVFKYLMQDNEAATLILSTILEEEITALDLLPQETAVTLDKRENRSFTVYRLDFSARIKMSSGEERHVIIEIQKAKFALDIMRFRRYLGDQYTKGFPVEGEKSPKPVPIISIYFLGYKLEHATSSIIKVYRTYRDGVTGEELSEREEFIESLTHDSIVIQIPYLGPERRNAAEKLLAIFDQHRKMEGGHLLDVDEKEYPAEYRKLARRLNGAVSEPAIRKTMEVEDEILAEFEEFERRIAGMEKTIEEKEQMIEEKEQVIEEKEQVIEENAKVIEESTKALEEKAKALNEKERELAEKDRLIAELRGSR</sequence>
<gene>
    <name evidence="2" type="ORF">BECKUNK1418H_GA0071006_12402</name>
</gene>
<feature type="coiled-coil region" evidence="1">
    <location>
        <begin position="234"/>
        <end position="317"/>
    </location>
</feature>
<organism evidence="2">
    <name type="scientific">Candidatus Kentrum sp. UNK</name>
    <dbReference type="NCBI Taxonomy" id="2126344"/>
    <lineage>
        <taxon>Bacteria</taxon>
        <taxon>Pseudomonadati</taxon>
        <taxon>Pseudomonadota</taxon>
        <taxon>Gammaproteobacteria</taxon>
        <taxon>Candidatus Kentrum</taxon>
    </lineage>
</organism>
<evidence type="ECO:0000256" key="1">
    <source>
        <dbReference type="SAM" id="Coils"/>
    </source>
</evidence>
<name>A0A451B5U0_9GAMM</name>
<protein>
    <submittedName>
        <fullName evidence="2">PD-(D/E)XK nuclease family transposase</fullName>
    </submittedName>
</protein>